<keyword evidence="2" id="KW-1185">Reference proteome</keyword>
<dbReference type="Gene3D" id="3.40.50.720">
    <property type="entry name" value="NAD(P)-binding Rossmann-like Domain"/>
    <property type="match status" value="1"/>
</dbReference>
<comment type="caution">
    <text evidence="1">The sequence shown here is derived from an EMBL/GenBank/DDBJ whole genome shotgun (WGS) entry which is preliminary data.</text>
</comment>
<reference evidence="1" key="1">
    <citation type="submission" date="2021-01" db="EMBL/GenBank/DDBJ databases">
        <title>Whole genome shotgun sequence of Rugosimonospora africana NBRC 104875.</title>
        <authorList>
            <person name="Komaki H."/>
            <person name="Tamura T."/>
        </authorList>
    </citation>
    <scope>NUCLEOTIDE SEQUENCE</scope>
    <source>
        <strain evidence="1">NBRC 104875</strain>
    </source>
</reference>
<dbReference type="EMBL" id="BONZ01000034">
    <property type="protein sequence ID" value="GIH15512.1"/>
    <property type="molecule type" value="Genomic_DNA"/>
</dbReference>
<evidence type="ECO:0008006" key="3">
    <source>
        <dbReference type="Google" id="ProtNLM"/>
    </source>
</evidence>
<sequence>MFVFGVDCGDHRRCCGIPDEDVWARILYRLVETRVHGVVHVAAQQGITKYRWATDIAGITGLDPSLIRPTEPAPGGGRPLRSWLLDHGLCDLHIPPPRPVAASTEDFLRQAALC</sequence>
<dbReference type="Proteomes" id="UP000642748">
    <property type="component" value="Unassembled WGS sequence"/>
</dbReference>
<name>A0A8J3QSN6_9ACTN</name>
<organism evidence="1 2">
    <name type="scientific">Rugosimonospora africana</name>
    <dbReference type="NCBI Taxonomy" id="556532"/>
    <lineage>
        <taxon>Bacteria</taxon>
        <taxon>Bacillati</taxon>
        <taxon>Actinomycetota</taxon>
        <taxon>Actinomycetes</taxon>
        <taxon>Micromonosporales</taxon>
        <taxon>Micromonosporaceae</taxon>
        <taxon>Rugosimonospora</taxon>
    </lineage>
</organism>
<protein>
    <recommendedName>
        <fullName evidence="3">RmlD-like substrate binding domain-containing protein</fullName>
    </recommendedName>
</protein>
<gene>
    <name evidence="1" type="ORF">Raf01_36840</name>
</gene>
<evidence type="ECO:0000313" key="1">
    <source>
        <dbReference type="EMBL" id="GIH15512.1"/>
    </source>
</evidence>
<dbReference type="AlphaFoldDB" id="A0A8J3QSN6"/>
<proteinExistence type="predicted"/>
<evidence type="ECO:0000313" key="2">
    <source>
        <dbReference type="Proteomes" id="UP000642748"/>
    </source>
</evidence>
<accession>A0A8J3QSN6</accession>